<feature type="domain" description="DJ-1/PfpI" evidence="1">
    <location>
        <begin position="2"/>
        <end position="163"/>
    </location>
</feature>
<dbReference type="EMBL" id="CP023778">
    <property type="protein sequence ID" value="ATL68694.1"/>
    <property type="molecule type" value="Genomic_DNA"/>
</dbReference>
<dbReference type="Proteomes" id="UP000221961">
    <property type="component" value="Chromosome"/>
</dbReference>
<evidence type="ECO:0000313" key="2">
    <source>
        <dbReference type="EMBL" id="ATL68694.1"/>
    </source>
</evidence>
<sequence>MHVVIPLFPRYTTLDAIGPYEVLRFIPDTEITFAAAEKDPVPADSGALAITDTTPLDQIETCDIVVVPGGPGSRADSKQLVDWLKMIHSKTRWTTSVCTGALVLGSAGLLNGIDAATHWNPIVVEHLKELGARYVPDRVVVNEEHRIITSAGVSAGIDMALGLAARIADEMTAKAIQLAIQYDPQPPFDCGSPDKATEAVQQRALELLRSATV</sequence>
<dbReference type="InterPro" id="IPR002818">
    <property type="entry name" value="DJ-1/PfpI"/>
</dbReference>
<dbReference type="PANTHER" id="PTHR43130">
    <property type="entry name" value="ARAC-FAMILY TRANSCRIPTIONAL REGULATOR"/>
    <property type="match status" value="1"/>
</dbReference>
<dbReference type="PANTHER" id="PTHR43130:SF2">
    <property type="entry name" value="DJ-1_PFPI DOMAIN-CONTAINING PROTEIN"/>
    <property type="match status" value="1"/>
</dbReference>
<dbReference type="RefSeq" id="WP_098695760.1">
    <property type="nucleotide sequence ID" value="NZ_CP023778.1"/>
</dbReference>
<dbReference type="GO" id="GO:0006355">
    <property type="term" value="P:regulation of DNA-templated transcription"/>
    <property type="evidence" value="ECO:0007669"/>
    <property type="project" value="TreeGrafter"/>
</dbReference>
<gene>
    <name evidence="2" type="ORF">CRH09_23420</name>
</gene>
<dbReference type="Pfam" id="PF01965">
    <property type="entry name" value="DJ-1_PfpI"/>
    <property type="match status" value="1"/>
</dbReference>
<dbReference type="InterPro" id="IPR029062">
    <property type="entry name" value="Class_I_gatase-like"/>
</dbReference>
<dbReference type="Gene3D" id="3.40.50.880">
    <property type="match status" value="1"/>
</dbReference>
<name>A0A291RND2_9NOCA</name>
<evidence type="ECO:0000259" key="1">
    <source>
        <dbReference type="Pfam" id="PF01965"/>
    </source>
</evidence>
<dbReference type="KEGG" id="ntp:CRH09_23420"/>
<dbReference type="GeneID" id="88360299"/>
<dbReference type="AlphaFoldDB" id="A0A291RND2"/>
<organism evidence="2 3">
    <name type="scientific">Nocardia terpenica</name>
    <dbReference type="NCBI Taxonomy" id="455432"/>
    <lineage>
        <taxon>Bacteria</taxon>
        <taxon>Bacillati</taxon>
        <taxon>Actinomycetota</taxon>
        <taxon>Actinomycetes</taxon>
        <taxon>Mycobacteriales</taxon>
        <taxon>Nocardiaceae</taxon>
        <taxon>Nocardia</taxon>
    </lineage>
</organism>
<accession>A0A291RND2</accession>
<reference evidence="2 3" key="1">
    <citation type="submission" date="2017-10" db="EMBL/GenBank/DDBJ databases">
        <title>Comparative genomics between pathogenic Norcardia.</title>
        <authorList>
            <person name="Zeng L."/>
        </authorList>
    </citation>
    <scope>NUCLEOTIDE SEQUENCE [LARGE SCALE GENOMIC DNA]</scope>
    <source>
        <strain evidence="2 3">NC_YFY_NT001</strain>
    </source>
</reference>
<protein>
    <submittedName>
        <fullName evidence="2">Thiamine biosynthesis protein ThiJ</fullName>
    </submittedName>
</protein>
<proteinExistence type="predicted"/>
<dbReference type="SUPFAM" id="SSF52317">
    <property type="entry name" value="Class I glutamine amidotransferase-like"/>
    <property type="match status" value="1"/>
</dbReference>
<dbReference type="InterPro" id="IPR052158">
    <property type="entry name" value="INH-QAR"/>
</dbReference>
<evidence type="ECO:0000313" key="3">
    <source>
        <dbReference type="Proteomes" id="UP000221961"/>
    </source>
</evidence>
<dbReference type="CDD" id="cd03139">
    <property type="entry name" value="GATase1_PfpI_2"/>
    <property type="match status" value="1"/>
</dbReference>